<reference evidence="2 3" key="1">
    <citation type="submission" date="2016-11" db="EMBL/GenBank/DDBJ databases">
        <title>Study of marine rhodopsin-containing bacteria.</title>
        <authorList>
            <person name="Yoshizawa S."/>
            <person name="Kumagai Y."/>
            <person name="Kogure K."/>
        </authorList>
    </citation>
    <scope>NUCLEOTIDE SEQUENCE [LARGE SCALE GENOMIC DNA]</scope>
    <source>
        <strain evidence="2 3">SAORIC-28</strain>
    </source>
</reference>
<evidence type="ECO:0000313" key="3">
    <source>
        <dbReference type="Proteomes" id="UP000216339"/>
    </source>
</evidence>
<feature type="compositionally biased region" description="Low complexity" evidence="1">
    <location>
        <begin position="1"/>
        <end position="25"/>
    </location>
</feature>
<dbReference type="EMBL" id="MQWD01000001">
    <property type="protein sequence ID" value="PAP75776.1"/>
    <property type="molecule type" value="Genomic_DNA"/>
</dbReference>
<evidence type="ECO:0000313" key="2">
    <source>
        <dbReference type="EMBL" id="PAP75776.1"/>
    </source>
</evidence>
<accession>A0A271IX22</accession>
<feature type="region of interest" description="Disordered" evidence="1">
    <location>
        <begin position="1"/>
        <end position="45"/>
    </location>
</feature>
<organism evidence="2 3">
    <name type="scientific">Rubrivirga marina</name>
    <dbReference type="NCBI Taxonomy" id="1196024"/>
    <lineage>
        <taxon>Bacteria</taxon>
        <taxon>Pseudomonadati</taxon>
        <taxon>Rhodothermota</taxon>
        <taxon>Rhodothermia</taxon>
        <taxon>Rhodothermales</taxon>
        <taxon>Rubricoccaceae</taxon>
        <taxon>Rubrivirga</taxon>
    </lineage>
</organism>
<dbReference type="RefSeq" id="WP_095509420.1">
    <property type="nucleotide sequence ID" value="NZ_MQWD01000001.1"/>
</dbReference>
<proteinExistence type="predicted"/>
<gene>
    <name evidence="2" type="ORF">BSZ37_04635</name>
</gene>
<sequence length="117" mass="11974">MTIRPASDSPAAAAAAVGPVRSDAASAEGPRSDTAPAGAAPSEGDRLEISDAARARAAGAPEAGSLEIEVARLALRQGGEMDAARLHELRERVRTGYYDNPPAIDRIAEAAARDLAE</sequence>
<evidence type="ECO:0000256" key="1">
    <source>
        <dbReference type="SAM" id="MobiDB-lite"/>
    </source>
</evidence>
<dbReference type="AlphaFoldDB" id="A0A271IX22"/>
<comment type="caution">
    <text evidence="2">The sequence shown here is derived from an EMBL/GenBank/DDBJ whole genome shotgun (WGS) entry which is preliminary data.</text>
</comment>
<dbReference type="Proteomes" id="UP000216339">
    <property type="component" value="Unassembled WGS sequence"/>
</dbReference>
<keyword evidence="3" id="KW-1185">Reference proteome</keyword>
<protein>
    <submittedName>
        <fullName evidence="2">Uncharacterized protein</fullName>
    </submittedName>
</protein>
<name>A0A271IX22_9BACT</name>